<dbReference type="InterPro" id="IPR036390">
    <property type="entry name" value="WH_DNA-bd_sf"/>
</dbReference>
<dbReference type="KEGG" id="cheb:HH215_14010"/>
<dbReference type="PRINTS" id="PR00037">
    <property type="entry name" value="HTHLACR"/>
</dbReference>
<dbReference type="Pfam" id="PF08220">
    <property type="entry name" value="HTH_DeoR"/>
    <property type="match status" value="1"/>
</dbReference>
<dbReference type="PROSITE" id="PS51000">
    <property type="entry name" value="HTH_DEOR_2"/>
    <property type="match status" value="1"/>
</dbReference>
<evidence type="ECO:0000256" key="1">
    <source>
        <dbReference type="ARBA" id="ARBA00023015"/>
    </source>
</evidence>
<keyword evidence="5" id="KW-1185">Reference proteome</keyword>
<feature type="domain" description="HTH deoR-type" evidence="3">
    <location>
        <begin position="3"/>
        <end position="58"/>
    </location>
</feature>
<dbReference type="EMBL" id="CP051680">
    <property type="protein sequence ID" value="QJD84193.1"/>
    <property type="molecule type" value="Genomic_DNA"/>
</dbReference>
<dbReference type="RefSeq" id="WP_169280477.1">
    <property type="nucleotide sequence ID" value="NZ_CP051680.1"/>
</dbReference>
<dbReference type="PANTHER" id="PTHR30363:SF44">
    <property type="entry name" value="AGA OPERON TRANSCRIPTIONAL REPRESSOR-RELATED"/>
    <property type="match status" value="1"/>
</dbReference>
<dbReference type="Pfam" id="PF00455">
    <property type="entry name" value="DeoRC"/>
    <property type="match status" value="1"/>
</dbReference>
<evidence type="ECO:0000259" key="3">
    <source>
        <dbReference type="PROSITE" id="PS51000"/>
    </source>
</evidence>
<dbReference type="AlphaFoldDB" id="A0A7Z2VJ79"/>
<dbReference type="PANTHER" id="PTHR30363">
    <property type="entry name" value="HTH-TYPE TRANSCRIPTIONAL REGULATOR SRLR-RELATED"/>
    <property type="match status" value="1"/>
</dbReference>
<dbReference type="SMART" id="SM01134">
    <property type="entry name" value="DeoRC"/>
    <property type="match status" value="1"/>
</dbReference>
<keyword evidence="1" id="KW-0805">Transcription regulation</keyword>
<dbReference type="InterPro" id="IPR001034">
    <property type="entry name" value="DeoR_HTH"/>
</dbReference>
<dbReference type="SUPFAM" id="SSF100950">
    <property type="entry name" value="NagB/RpiA/CoA transferase-like"/>
    <property type="match status" value="1"/>
</dbReference>
<gene>
    <name evidence="4" type="ORF">HH215_14010</name>
</gene>
<sequence>MLAVTRHQSILELLENQGTVQVSELSERLSVTPKTIREDLEKLEEKGLLTRIHGGAVSRSDQAEPLLPLQIPNTKHSREKEAIALHALRYIEHDDVIALDAGSTTLEIAKRLPNIPLTVLTNDLHIIRELIMKENIRLVVPGGYRHRNVLIGNEALEWLTRLNVQKLFLSATGVHDKFGLSVFTGELLELKRAYLSGAKEIYGVADHSKFDRAALQTFATLQDLHVLITDDGLDDETLRRYEEGGSVKIERASTEFV</sequence>
<dbReference type="InterPro" id="IPR037171">
    <property type="entry name" value="NagB/RpiA_transferase-like"/>
</dbReference>
<dbReference type="InterPro" id="IPR014036">
    <property type="entry name" value="DeoR-like_C"/>
</dbReference>
<dbReference type="Gene3D" id="3.40.50.1360">
    <property type="match status" value="1"/>
</dbReference>
<name>A0A7Z2VJ79_9BACL</name>
<dbReference type="SMART" id="SM00420">
    <property type="entry name" value="HTH_DEOR"/>
    <property type="match status" value="1"/>
</dbReference>
<evidence type="ECO:0000256" key="2">
    <source>
        <dbReference type="ARBA" id="ARBA00023163"/>
    </source>
</evidence>
<dbReference type="Gene3D" id="1.10.10.10">
    <property type="entry name" value="Winged helix-like DNA-binding domain superfamily/Winged helix DNA-binding domain"/>
    <property type="match status" value="1"/>
</dbReference>
<dbReference type="Proteomes" id="UP000502248">
    <property type="component" value="Chromosome"/>
</dbReference>
<dbReference type="InterPro" id="IPR050313">
    <property type="entry name" value="Carb_Metab_HTH_regulators"/>
</dbReference>
<keyword evidence="2" id="KW-0804">Transcription</keyword>
<proteinExistence type="predicted"/>
<evidence type="ECO:0000313" key="4">
    <source>
        <dbReference type="EMBL" id="QJD84193.1"/>
    </source>
</evidence>
<protein>
    <submittedName>
        <fullName evidence="4">DeoR/GlpR transcriptional regulator</fullName>
    </submittedName>
</protein>
<dbReference type="GO" id="GO:0003700">
    <property type="term" value="F:DNA-binding transcription factor activity"/>
    <property type="evidence" value="ECO:0007669"/>
    <property type="project" value="InterPro"/>
</dbReference>
<dbReference type="SUPFAM" id="SSF46785">
    <property type="entry name" value="Winged helix' DNA-binding domain"/>
    <property type="match status" value="1"/>
</dbReference>
<accession>A0A7Z2VJ79</accession>
<reference evidence="4 5" key="1">
    <citation type="submission" date="2020-04" db="EMBL/GenBank/DDBJ databases">
        <title>Genome sequencing of novel species.</title>
        <authorList>
            <person name="Heo J."/>
            <person name="Kim S.-J."/>
            <person name="Kim J.-S."/>
            <person name="Hong S.-B."/>
            <person name="Kwon S.-W."/>
        </authorList>
    </citation>
    <scope>NUCLEOTIDE SEQUENCE [LARGE SCALE GENOMIC DNA]</scope>
    <source>
        <strain evidence="4 5">MFER-1</strain>
    </source>
</reference>
<evidence type="ECO:0000313" key="5">
    <source>
        <dbReference type="Proteomes" id="UP000502248"/>
    </source>
</evidence>
<organism evidence="4 5">
    <name type="scientific">Cohnella herbarum</name>
    <dbReference type="NCBI Taxonomy" id="2728023"/>
    <lineage>
        <taxon>Bacteria</taxon>
        <taxon>Bacillati</taxon>
        <taxon>Bacillota</taxon>
        <taxon>Bacilli</taxon>
        <taxon>Bacillales</taxon>
        <taxon>Paenibacillaceae</taxon>
        <taxon>Cohnella</taxon>
    </lineage>
</organism>
<dbReference type="InterPro" id="IPR036388">
    <property type="entry name" value="WH-like_DNA-bd_sf"/>
</dbReference>